<dbReference type="InterPro" id="IPR004675">
    <property type="entry name" value="AhpD_core"/>
</dbReference>
<name>A0ABU5DJW6_9BURK</name>
<keyword evidence="3" id="KW-1185">Reference proteome</keyword>
<dbReference type="Gene3D" id="1.20.1290.10">
    <property type="entry name" value="AhpD-like"/>
    <property type="match status" value="1"/>
</dbReference>
<sequence length="176" mass="18604">MSRIQNPVEVSESATALFEQIRRAAGKVPNAYATIGGYSPAVLATVLGADAALAKGALSRQEIEAIRLAVSEINDCDYCVAAHSFIGGKAGLSADAMHQIREGVDTGEAKRDALLRFVHTVHTTRGTTPAPVLEAVLAAGYTPQQVIEALLVVAMIGFTNLFNRVNDTDVDFPRPA</sequence>
<dbReference type="RefSeq" id="WP_320423448.1">
    <property type="nucleotide sequence ID" value="NZ_JAXCLA010000004.1"/>
</dbReference>
<dbReference type="Pfam" id="PF02627">
    <property type="entry name" value="CMD"/>
    <property type="match status" value="1"/>
</dbReference>
<dbReference type="SUPFAM" id="SSF69118">
    <property type="entry name" value="AhpD-like"/>
    <property type="match status" value="1"/>
</dbReference>
<evidence type="ECO:0000259" key="1">
    <source>
        <dbReference type="Pfam" id="PF02627"/>
    </source>
</evidence>
<comment type="caution">
    <text evidence="2">The sequence shown here is derived from an EMBL/GenBank/DDBJ whole genome shotgun (WGS) entry which is preliminary data.</text>
</comment>
<reference evidence="2 3" key="1">
    <citation type="submission" date="2023-11" db="EMBL/GenBank/DDBJ databases">
        <title>Paucibacter sp. nov., isolated from fresh soil in Korea.</title>
        <authorList>
            <person name="Le N.T.T."/>
        </authorList>
    </citation>
    <scope>NUCLEOTIDE SEQUENCE [LARGE SCALE GENOMIC DNA]</scope>
    <source>
        <strain evidence="2 3">R3-3</strain>
    </source>
</reference>
<dbReference type="PANTHER" id="PTHR35446:SF3">
    <property type="entry name" value="CMD DOMAIN-CONTAINING PROTEIN"/>
    <property type="match status" value="1"/>
</dbReference>
<dbReference type="EMBL" id="JAXCLA010000004">
    <property type="protein sequence ID" value="MDY0745544.1"/>
    <property type="molecule type" value="Genomic_DNA"/>
</dbReference>
<dbReference type="InterPro" id="IPR003779">
    <property type="entry name" value="CMD-like"/>
</dbReference>
<dbReference type="InterPro" id="IPR029032">
    <property type="entry name" value="AhpD-like"/>
</dbReference>
<gene>
    <name evidence="2" type="ORF">SNE35_13575</name>
</gene>
<organism evidence="2 3">
    <name type="scientific">Roseateles agri</name>
    <dbReference type="NCBI Taxonomy" id="3098619"/>
    <lineage>
        <taxon>Bacteria</taxon>
        <taxon>Pseudomonadati</taxon>
        <taxon>Pseudomonadota</taxon>
        <taxon>Betaproteobacteria</taxon>
        <taxon>Burkholderiales</taxon>
        <taxon>Sphaerotilaceae</taxon>
        <taxon>Roseateles</taxon>
    </lineage>
</organism>
<evidence type="ECO:0000313" key="2">
    <source>
        <dbReference type="EMBL" id="MDY0745544.1"/>
    </source>
</evidence>
<accession>A0ABU5DJW6</accession>
<dbReference type="NCBIfam" id="TIGR00778">
    <property type="entry name" value="ahpD_dom"/>
    <property type="match status" value="1"/>
</dbReference>
<proteinExistence type="predicted"/>
<evidence type="ECO:0000313" key="3">
    <source>
        <dbReference type="Proteomes" id="UP001285263"/>
    </source>
</evidence>
<dbReference type="Proteomes" id="UP001285263">
    <property type="component" value="Unassembled WGS sequence"/>
</dbReference>
<feature type="domain" description="Carboxymuconolactone decarboxylase-like" evidence="1">
    <location>
        <begin position="42"/>
        <end position="100"/>
    </location>
</feature>
<protein>
    <submittedName>
        <fullName evidence="2">Carboxymuconolactone decarboxylase family protein</fullName>
    </submittedName>
</protein>
<dbReference type="PANTHER" id="PTHR35446">
    <property type="entry name" value="SI:CH211-175M2.5"/>
    <property type="match status" value="1"/>
</dbReference>